<dbReference type="PANTHER" id="PTHR30203">
    <property type="entry name" value="OUTER MEMBRANE CATION EFFLUX PROTEIN"/>
    <property type="match status" value="1"/>
</dbReference>
<keyword evidence="4 10" id="KW-0812">Transmembrane</keyword>
<gene>
    <name evidence="11" type="ORF">HYN46_15115</name>
</gene>
<evidence type="ECO:0000313" key="11">
    <source>
        <dbReference type="EMBL" id="AXI04050.1"/>
    </source>
</evidence>
<evidence type="ECO:0000256" key="10">
    <source>
        <dbReference type="RuleBase" id="RU362097"/>
    </source>
</evidence>
<dbReference type="KEGG" id="mbah:HYN46_15115"/>
<dbReference type="InterPro" id="IPR010131">
    <property type="entry name" value="MdtP/NodT-like"/>
</dbReference>
<protein>
    <recommendedName>
        <fullName evidence="13">Efflux transporter outer membrane subunit</fullName>
    </recommendedName>
</protein>
<dbReference type="GO" id="GO:0015562">
    <property type="term" value="F:efflux transmembrane transporter activity"/>
    <property type="evidence" value="ECO:0007669"/>
    <property type="project" value="InterPro"/>
</dbReference>
<organism evidence="11 12">
    <name type="scientific">Aquirhabdus parva</name>
    <dbReference type="NCBI Taxonomy" id="2283318"/>
    <lineage>
        <taxon>Bacteria</taxon>
        <taxon>Pseudomonadati</taxon>
        <taxon>Pseudomonadota</taxon>
        <taxon>Gammaproteobacteria</taxon>
        <taxon>Moraxellales</taxon>
        <taxon>Moraxellaceae</taxon>
        <taxon>Aquirhabdus</taxon>
    </lineage>
</organism>
<keyword evidence="6 10" id="KW-0472">Membrane</keyword>
<evidence type="ECO:0000256" key="4">
    <source>
        <dbReference type="ARBA" id="ARBA00022692"/>
    </source>
</evidence>
<comment type="function">
    <text evidence="9">Could be involved in resistance to puromycin, acriflavine and tetraphenylarsonium chloride.</text>
</comment>
<comment type="subcellular location">
    <subcellularLocation>
        <location evidence="10">Cell outer membrane</location>
        <topology evidence="10">Lipid-anchor</topology>
    </subcellularLocation>
    <subcellularLocation>
        <location evidence="1">Membrane</location>
    </subcellularLocation>
</comment>
<dbReference type="GO" id="GO:0009279">
    <property type="term" value="C:cell outer membrane"/>
    <property type="evidence" value="ECO:0007669"/>
    <property type="project" value="UniProtKB-SubCell"/>
</dbReference>
<evidence type="ECO:0008006" key="13">
    <source>
        <dbReference type="Google" id="ProtNLM"/>
    </source>
</evidence>
<dbReference type="AlphaFoldDB" id="A0A345P9U1"/>
<dbReference type="Proteomes" id="UP000253940">
    <property type="component" value="Chromosome"/>
</dbReference>
<evidence type="ECO:0000256" key="7">
    <source>
        <dbReference type="ARBA" id="ARBA00023139"/>
    </source>
</evidence>
<keyword evidence="7 10" id="KW-0564">Palmitate</keyword>
<sequence length="496" mass="53287">MNDISGTSRFKPALTWAPLTLAILIAGCASLPDADPAPRLNNVHSTDFVQSTTGQWPAATWWQDFQDPQLNQLIDQALKGSPSIAVAQARVFQAQAATEGASANRGMKLTADASANASQYYTRINKNNVHLPPIQENLTGGNALASLKLSYDFDFWGKNRKALEAALGREAASRAEAAGAAASLSASVASTYFQWQILNQRIAVQTQIAGYQQHLLDIELKRQKAGLSSGNDVAPLRANAALPQQTLVQLQSQRDETLSQLKSLVASGQDFPALTAQPLPKFNGELPGNLPLELIARRTDIVAARDRVTASLSDVESARAAFYPDINLSANAGISHYQFGNLLALTPLQAGVTPAISLPLFDSGRLRASLNSNRAEVALAVAQYDQSIQNAVNEINDAALHVQGADHEAEPLQHQLQAREHELANTQRLIKAGLQDGRNLMGIQLSKANLQDQEIARQGRALQAHVDLIKALGGGFHAPQETTQADAKVTDQRAHN</sequence>
<dbReference type="EMBL" id="CP031222">
    <property type="protein sequence ID" value="AXI04050.1"/>
    <property type="molecule type" value="Genomic_DNA"/>
</dbReference>
<evidence type="ECO:0000256" key="3">
    <source>
        <dbReference type="ARBA" id="ARBA00022452"/>
    </source>
</evidence>
<dbReference type="InterPro" id="IPR003423">
    <property type="entry name" value="OMP_efflux"/>
</dbReference>
<evidence type="ECO:0000256" key="6">
    <source>
        <dbReference type="ARBA" id="ARBA00023136"/>
    </source>
</evidence>
<dbReference type="Gene3D" id="1.20.1600.10">
    <property type="entry name" value="Outer membrane efflux proteins (OEP)"/>
    <property type="match status" value="1"/>
</dbReference>
<dbReference type="RefSeq" id="WP_114900158.1">
    <property type="nucleotide sequence ID" value="NZ_CP031222.1"/>
</dbReference>
<dbReference type="PANTHER" id="PTHR30203:SF20">
    <property type="entry name" value="MULTIDRUG RESISTANCE OUTER MEMBRANE PROTEIN MDTP-RELATED"/>
    <property type="match status" value="1"/>
</dbReference>
<keyword evidence="5" id="KW-0732">Signal</keyword>
<accession>A0A345P9U1</accession>
<proteinExistence type="inferred from homology"/>
<comment type="similarity">
    <text evidence="2 10">Belongs to the outer membrane factor (OMF) (TC 1.B.17) family.</text>
</comment>
<evidence type="ECO:0000313" key="12">
    <source>
        <dbReference type="Proteomes" id="UP000253940"/>
    </source>
</evidence>
<evidence type="ECO:0000256" key="1">
    <source>
        <dbReference type="ARBA" id="ARBA00004370"/>
    </source>
</evidence>
<reference evidence="11 12" key="1">
    <citation type="submission" date="2018-07" db="EMBL/GenBank/DDBJ databases">
        <title>Genome sequencing of Moraxellaceae gen. HYN0046.</title>
        <authorList>
            <person name="Kim M."/>
            <person name="Yi H."/>
        </authorList>
    </citation>
    <scope>NUCLEOTIDE SEQUENCE [LARGE SCALE GENOMIC DNA]</scope>
    <source>
        <strain evidence="11 12">HYN0046</strain>
    </source>
</reference>
<name>A0A345P9U1_9GAMM</name>
<evidence type="ECO:0000256" key="9">
    <source>
        <dbReference type="ARBA" id="ARBA00037313"/>
    </source>
</evidence>
<keyword evidence="12" id="KW-1185">Reference proteome</keyword>
<keyword evidence="8 10" id="KW-0449">Lipoprotein</keyword>
<dbReference type="Pfam" id="PF02321">
    <property type="entry name" value="OEP"/>
    <property type="match status" value="2"/>
</dbReference>
<evidence type="ECO:0000256" key="8">
    <source>
        <dbReference type="ARBA" id="ARBA00023288"/>
    </source>
</evidence>
<evidence type="ECO:0000256" key="5">
    <source>
        <dbReference type="ARBA" id="ARBA00022729"/>
    </source>
</evidence>
<dbReference type="Gene3D" id="2.20.200.10">
    <property type="entry name" value="Outer membrane efflux proteins (OEP)"/>
    <property type="match status" value="1"/>
</dbReference>
<dbReference type="NCBIfam" id="TIGR01845">
    <property type="entry name" value="outer_NodT"/>
    <property type="match status" value="1"/>
</dbReference>
<dbReference type="OrthoDB" id="9770517at2"/>
<keyword evidence="3 10" id="KW-1134">Transmembrane beta strand</keyword>
<dbReference type="SUPFAM" id="SSF56954">
    <property type="entry name" value="Outer membrane efflux proteins (OEP)"/>
    <property type="match status" value="1"/>
</dbReference>
<evidence type="ECO:0000256" key="2">
    <source>
        <dbReference type="ARBA" id="ARBA00007613"/>
    </source>
</evidence>